<sequence>MKDLKEKLENIIISLMTSHDDSDNNDFYVCKNIEEYLYYIDSIRFIELITTVESEFNIEIDNEDLVEENVKNFDRFMQLISKYVK</sequence>
<dbReference type="InterPro" id="IPR009081">
    <property type="entry name" value="PP-bd_ACP"/>
</dbReference>
<feature type="domain" description="Carrier" evidence="1">
    <location>
        <begin position="40"/>
        <end position="67"/>
    </location>
</feature>
<protein>
    <recommendedName>
        <fullName evidence="1">Carrier domain-containing protein</fullName>
    </recommendedName>
</protein>
<evidence type="ECO:0000313" key="3">
    <source>
        <dbReference type="Proteomes" id="UP000254854"/>
    </source>
</evidence>
<reference evidence="2 3" key="1">
    <citation type="submission" date="2018-06" db="EMBL/GenBank/DDBJ databases">
        <authorList>
            <consortium name="Pathogen Informatics"/>
            <person name="Doyle S."/>
        </authorList>
    </citation>
    <scope>NUCLEOTIDE SEQUENCE [LARGE SCALE GENOMIC DNA]</scope>
    <source>
        <strain evidence="2 3">NCTC13734</strain>
    </source>
</reference>
<proteinExistence type="predicted"/>
<dbReference type="EMBL" id="UHFW01000006">
    <property type="protein sequence ID" value="SUN91613.1"/>
    <property type="molecule type" value="Genomic_DNA"/>
</dbReference>
<accession>A0AAX2LCC0</accession>
<comment type="caution">
    <text evidence="2">The sequence shown here is derived from an EMBL/GenBank/DDBJ whole genome shotgun (WGS) entry which is preliminary data.</text>
</comment>
<dbReference type="AlphaFoldDB" id="A0AAX2LCC0"/>
<dbReference type="Pfam" id="PF00550">
    <property type="entry name" value="PP-binding"/>
    <property type="match status" value="1"/>
</dbReference>
<dbReference type="Proteomes" id="UP000254854">
    <property type="component" value="Unassembled WGS sequence"/>
</dbReference>
<evidence type="ECO:0000313" key="2">
    <source>
        <dbReference type="EMBL" id="SUN91613.1"/>
    </source>
</evidence>
<dbReference type="SUPFAM" id="SSF47336">
    <property type="entry name" value="ACP-like"/>
    <property type="match status" value="1"/>
</dbReference>
<organism evidence="2 3">
    <name type="scientific">Streptococcus pneumoniae</name>
    <dbReference type="NCBI Taxonomy" id="1313"/>
    <lineage>
        <taxon>Bacteria</taxon>
        <taxon>Bacillati</taxon>
        <taxon>Bacillota</taxon>
        <taxon>Bacilli</taxon>
        <taxon>Lactobacillales</taxon>
        <taxon>Streptococcaceae</taxon>
        <taxon>Streptococcus</taxon>
    </lineage>
</organism>
<evidence type="ECO:0000259" key="1">
    <source>
        <dbReference type="Pfam" id="PF00550"/>
    </source>
</evidence>
<dbReference type="RefSeq" id="WP_062624359.1">
    <property type="nucleotide sequence ID" value="NZ_UHFW01000006.1"/>
</dbReference>
<gene>
    <name evidence="2" type="ORF">NCTC13734_02140</name>
</gene>
<dbReference type="InterPro" id="IPR036736">
    <property type="entry name" value="ACP-like_sf"/>
</dbReference>
<dbReference type="Gene3D" id="1.10.1200.10">
    <property type="entry name" value="ACP-like"/>
    <property type="match status" value="1"/>
</dbReference>
<name>A0AAX2LCC0_STREE</name>